<accession>A0A507CWL2</accession>
<feature type="compositionally biased region" description="Polar residues" evidence="8">
    <location>
        <begin position="745"/>
        <end position="772"/>
    </location>
</feature>
<keyword evidence="3" id="KW-0677">Repeat</keyword>
<dbReference type="GO" id="GO:0005634">
    <property type="term" value="C:nucleus"/>
    <property type="evidence" value="ECO:0007669"/>
    <property type="project" value="UniProtKB-SubCell"/>
</dbReference>
<dbReference type="VEuPathDB" id="FungiDB:SeMB42_g06201"/>
<feature type="region of interest" description="Disordered" evidence="8">
    <location>
        <begin position="711"/>
        <end position="826"/>
    </location>
</feature>
<feature type="domain" description="C2H2-type" evidence="9">
    <location>
        <begin position="557"/>
        <end position="586"/>
    </location>
</feature>
<protein>
    <recommendedName>
        <fullName evidence="9">C2H2-type domain-containing protein</fullName>
    </recommendedName>
</protein>
<dbReference type="SUPFAM" id="SSF57667">
    <property type="entry name" value="beta-beta-alpha zinc fingers"/>
    <property type="match status" value="1"/>
</dbReference>
<comment type="subcellular location">
    <subcellularLocation>
        <location evidence="1">Nucleus</location>
    </subcellularLocation>
</comment>
<dbReference type="FunFam" id="3.30.160.60:FF:000125">
    <property type="entry name" value="Putative zinc finger protein 143"/>
    <property type="match status" value="1"/>
</dbReference>
<proteinExistence type="predicted"/>
<feature type="domain" description="C2H2-type" evidence="9">
    <location>
        <begin position="587"/>
        <end position="615"/>
    </location>
</feature>
<evidence type="ECO:0000256" key="2">
    <source>
        <dbReference type="ARBA" id="ARBA00022723"/>
    </source>
</evidence>
<keyword evidence="6" id="KW-0539">Nucleus</keyword>
<dbReference type="PANTHER" id="PTHR24388">
    <property type="entry name" value="ZINC FINGER PROTEIN"/>
    <property type="match status" value="1"/>
</dbReference>
<dbReference type="OrthoDB" id="2158658at2759"/>
<feature type="domain" description="C2H2-type" evidence="9">
    <location>
        <begin position="616"/>
        <end position="647"/>
    </location>
</feature>
<dbReference type="InterPro" id="IPR013087">
    <property type="entry name" value="Znf_C2H2_type"/>
</dbReference>
<dbReference type="InterPro" id="IPR050527">
    <property type="entry name" value="Snail/Krueppel_Znf"/>
</dbReference>
<dbReference type="PROSITE" id="PS00028">
    <property type="entry name" value="ZINC_FINGER_C2H2_1"/>
    <property type="match status" value="3"/>
</dbReference>
<keyword evidence="2" id="KW-0479">Metal-binding</keyword>
<evidence type="ECO:0000259" key="9">
    <source>
        <dbReference type="PROSITE" id="PS50157"/>
    </source>
</evidence>
<feature type="compositionally biased region" description="Low complexity" evidence="8">
    <location>
        <begin position="716"/>
        <end position="740"/>
    </location>
</feature>
<evidence type="ECO:0000256" key="1">
    <source>
        <dbReference type="ARBA" id="ARBA00004123"/>
    </source>
</evidence>
<dbReference type="GO" id="GO:0008270">
    <property type="term" value="F:zinc ion binding"/>
    <property type="evidence" value="ECO:0007669"/>
    <property type="project" value="UniProtKB-KW"/>
</dbReference>
<dbReference type="EMBL" id="QEAM01000219">
    <property type="protein sequence ID" value="TPX43533.1"/>
    <property type="molecule type" value="Genomic_DNA"/>
</dbReference>
<name>A0A507CWL2_9FUNG</name>
<dbReference type="Proteomes" id="UP000320475">
    <property type="component" value="Unassembled WGS sequence"/>
</dbReference>
<dbReference type="Gene3D" id="3.30.160.60">
    <property type="entry name" value="Classic Zinc Finger"/>
    <property type="match status" value="2"/>
</dbReference>
<gene>
    <name evidence="10" type="ORF">SeLEV6574_g05002</name>
</gene>
<evidence type="ECO:0000256" key="8">
    <source>
        <dbReference type="SAM" id="MobiDB-lite"/>
    </source>
</evidence>
<evidence type="ECO:0000256" key="3">
    <source>
        <dbReference type="ARBA" id="ARBA00022737"/>
    </source>
</evidence>
<feature type="region of interest" description="Disordered" evidence="8">
    <location>
        <begin position="460"/>
        <end position="515"/>
    </location>
</feature>
<evidence type="ECO:0000256" key="5">
    <source>
        <dbReference type="ARBA" id="ARBA00022833"/>
    </source>
</evidence>
<comment type="caution">
    <text evidence="10">The sequence shown here is derived from an EMBL/GenBank/DDBJ whole genome shotgun (WGS) entry which is preliminary data.</text>
</comment>
<dbReference type="SMART" id="SM00355">
    <property type="entry name" value="ZnF_C2H2"/>
    <property type="match status" value="3"/>
</dbReference>
<keyword evidence="5" id="KW-0862">Zinc</keyword>
<feature type="compositionally biased region" description="Polar residues" evidence="8">
    <location>
        <begin position="83"/>
        <end position="95"/>
    </location>
</feature>
<reference evidence="10 11" key="1">
    <citation type="journal article" date="2019" name="Sci. Rep.">
        <title>Comparative genomics of chytrid fungi reveal insights into the obligate biotrophic and pathogenic lifestyle of Synchytrium endobioticum.</title>
        <authorList>
            <person name="van de Vossenberg B.T.L.H."/>
            <person name="Warris S."/>
            <person name="Nguyen H.D.T."/>
            <person name="van Gent-Pelzer M.P.E."/>
            <person name="Joly D.L."/>
            <person name="van de Geest H.C."/>
            <person name="Bonants P.J.M."/>
            <person name="Smith D.S."/>
            <person name="Levesque C.A."/>
            <person name="van der Lee T.A.J."/>
        </authorList>
    </citation>
    <scope>NUCLEOTIDE SEQUENCE [LARGE SCALE GENOMIC DNA]</scope>
    <source>
        <strain evidence="10 11">LEV6574</strain>
    </source>
</reference>
<dbReference type="PROSITE" id="PS50157">
    <property type="entry name" value="ZINC_FINGER_C2H2_2"/>
    <property type="match status" value="3"/>
</dbReference>
<feature type="region of interest" description="Disordered" evidence="8">
    <location>
        <begin position="218"/>
        <end position="263"/>
    </location>
</feature>
<dbReference type="PANTHER" id="PTHR24388:SF54">
    <property type="entry name" value="PROTEIN ESCARGOT"/>
    <property type="match status" value="1"/>
</dbReference>
<feature type="region of interest" description="Disordered" evidence="8">
    <location>
        <begin position="281"/>
        <end position="326"/>
    </location>
</feature>
<feature type="compositionally biased region" description="Polar residues" evidence="8">
    <location>
        <begin position="468"/>
        <end position="485"/>
    </location>
</feature>
<feature type="region of interest" description="Disordered" evidence="8">
    <location>
        <begin position="409"/>
        <end position="442"/>
    </location>
</feature>
<organism evidence="10 11">
    <name type="scientific">Synchytrium endobioticum</name>
    <dbReference type="NCBI Taxonomy" id="286115"/>
    <lineage>
        <taxon>Eukaryota</taxon>
        <taxon>Fungi</taxon>
        <taxon>Fungi incertae sedis</taxon>
        <taxon>Chytridiomycota</taxon>
        <taxon>Chytridiomycota incertae sedis</taxon>
        <taxon>Chytridiomycetes</taxon>
        <taxon>Synchytriales</taxon>
        <taxon>Synchytriaceae</taxon>
        <taxon>Synchytrium</taxon>
    </lineage>
</organism>
<feature type="compositionally biased region" description="Polar residues" evidence="8">
    <location>
        <begin position="36"/>
        <end position="45"/>
    </location>
</feature>
<feature type="compositionally biased region" description="Basic and acidic residues" evidence="8">
    <location>
        <begin position="246"/>
        <end position="263"/>
    </location>
</feature>
<feature type="region of interest" description="Disordered" evidence="8">
    <location>
        <begin position="1"/>
        <end position="47"/>
    </location>
</feature>
<feature type="compositionally biased region" description="Polar residues" evidence="8">
    <location>
        <begin position="418"/>
        <end position="429"/>
    </location>
</feature>
<evidence type="ECO:0000313" key="11">
    <source>
        <dbReference type="Proteomes" id="UP000320475"/>
    </source>
</evidence>
<keyword evidence="4 7" id="KW-0863">Zinc-finger</keyword>
<feature type="region of interest" description="Disordered" evidence="8">
    <location>
        <begin position="72"/>
        <end position="96"/>
    </location>
</feature>
<feature type="compositionally biased region" description="Basic and acidic residues" evidence="8">
    <location>
        <begin position="807"/>
        <end position="820"/>
    </location>
</feature>
<evidence type="ECO:0000256" key="6">
    <source>
        <dbReference type="ARBA" id="ARBA00023242"/>
    </source>
</evidence>
<evidence type="ECO:0000256" key="4">
    <source>
        <dbReference type="ARBA" id="ARBA00022771"/>
    </source>
</evidence>
<dbReference type="GO" id="GO:0000978">
    <property type="term" value="F:RNA polymerase II cis-regulatory region sequence-specific DNA binding"/>
    <property type="evidence" value="ECO:0007669"/>
    <property type="project" value="TreeGrafter"/>
</dbReference>
<evidence type="ECO:0000313" key="10">
    <source>
        <dbReference type="EMBL" id="TPX43533.1"/>
    </source>
</evidence>
<dbReference type="InterPro" id="IPR036236">
    <property type="entry name" value="Znf_C2H2_sf"/>
</dbReference>
<evidence type="ECO:0000256" key="7">
    <source>
        <dbReference type="PROSITE-ProRule" id="PRU00042"/>
    </source>
</evidence>
<dbReference type="GO" id="GO:0000981">
    <property type="term" value="F:DNA-binding transcription factor activity, RNA polymerase II-specific"/>
    <property type="evidence" value="ECO:0007669"/>
    <property type="project" value="TreeGrafter"/>
</dbReference>
<sequence>MWQRRPAASRQPPAGSPVAAANADEARNSARAQARDGTTPTQRDMQQYLPAPAAAKLQLDYSLLPPLRDLGLPRSRHLGQPSMDASNAPMSSSADTPYPDLTANPTMDYKQNEVHRIVSSPYYSNTAFMTSAFAPDSPHVDTAAALAQMKSVATAPAYALAQSVYRPHPVPAAAYLPQGAYSMDINATTSNSTSNFNGDMGLAGNPYSAVTFNQYHQQHQQILKHHQPRLPLPMPPMPNAANGNDDPNRPRQAAETRTKGKPDLEYVGALALLGMRKQSAVLPSPPVSNSQSPTASPPSSSPLRPSHTDIHAPMSPASPVFNQNGTMNNTEYHNYYNNAIANQDAHLCPPLQKHHHHSHGPTLENHNFASSLNMYGSFGPQMGQMSHVGTWPAPHDARSASGIHAYDAYSQQQQQQQWPGQNAALSQPHMTPHSGGGVEISHNTSNVFSAQGVATLPQLQQQHREQVDQLNPQPPQSAQHGQQINDEIAVKNEQSRNNQQKRVASKRAVSRNQAAAPQEIDISNIELDPNVDEPIFVGNVVGRRRGVAASYGGGHIFTCDYPGCGKVFRRLYNLKSHMCCHMGDRPFVCEKCHVTFKRIADLRRHIRCLHSSIRPFHCPTCSAGFARSDVFHHHVEFCRHPHNGAIPPVLVKRTGRGGSRVSLNGIVSPSIVASGVSGVGPNSVHKYNAYGVNPLQVAAQVNIGAQGQAAAHLDDNGTGNSNSSSSSSSSCCNDGSADDGMVADLQQTEQHSIQTPKQSTQSKQRKAQSTPSHVIGGRKTRKKRIDYSKYVLSEEDGEVEAQNLQDGDIHEAGDYTDKADNGNYED</sequence>
<dbReference type="AlphaFoldDB" id="A0A507CWL2"/>